<evidence type="ECO:0000256" key="4">
    <source>
        <dbReference type="ARBA" id="ARBA00022691"/>
    </source>
</evidence>
<sequence>MQTDNEKYNEKAQPNTAFMNELKNKLPEFFTKDGSFDLEKFVGQLKDKNVDELSEGYQLVFIGKNYARRQAGEMPRTVIVPDEQQNKNEGKNSKNLFFTGDNLEVLRHLQNNYQNKIDVIYIDPPYNTGSDGFVYPDSFEYSDDQLERMFDIDDDQVERLKSIQGKSSHSAWLTFMLPRLILAKGLLSDSGVIYVSIDDNEQAQLKLLCDDIFGEINFLADVIWKHTQQSKNDEPFFARMYNHTLAYAKNINKLNPFFLKRTSKDNINYSNPDNDSNGAWRAGDVRSPNLRATLRYNITAPNGKTIFPPKNGWRWSKDTINEKIKSGEVVFKPDNSGIIRKIYLSSQKGRTPENIWANGEAGTTRSATSLLKALFDGVSPFGTPKPVELIKRFLELQNDDDATVLDFFAGSSTTAEAVMQLNVEDGGHRKFIMAQLPEKTYHINKNGKEVPTKGGKAAYESGFKSIDEVSRERIRRAAKKIREDNELTLPEDFDGSFKHYRVVEPVKQTLEEIGGFDPNNLNLFTDMVDSFSSESLGVAGDASGTKTILTTWLAKDGYPFDACVQGVNFGNYTAYIIDDNRLYLIEENWGAKQTKELLNQLGTHHLEVQSVVIFGYSFKLAALHELEIGLKQLDNKVTLIKRY</sequence>
<evidence type="ECO:0000256" key="3">
    <source>
        <dbReference type="ARBA" id="ARBA00022679"/>
    </source>
</evidence>
<gene>
    <name evidence="6" type="ordered locus">LRHM_0981</name>
</gene>
<dbReference type="Pfam" id="PF18273">
    <property type="entry name" value="T3RM_EcoP15I_C"/>
    <property type="match status" value="1"/>
</dbReference>
<keyword evidence="3" id="KW-0808">Transferase</keyword>
<evidence type="ECO:0000313" key="6">
    <source>
        <dbReference type="EMBL" id="BAI41508.1"/>
    </source>
</evidence>
<dbReference type="SUPFAM" id="SSF53335">
    <property type="entry name" value="S-adenosyl-L-methionine-dependent methyltransferases"/>
    <property type="match status" value="1"/>
</dbReference>
<dbReference type="REBASE" id="22516">
    <property type="entry name" value="M.LrhGGORF981P"/>
</dbReference>
<evidence type="ECO:0000256" key="1">
    <source>
        <dbReference type="ARBA" id="ARBA00006594"/>
    </source>
</evidence>
<dbReference type="Pfam" id="PF01555">
    <property type="entry name" value="N6_N4_Mtase"/>
    <property type="match status" value="1"/>
</dbReference>
<dbReference type="InterPro" id="IPR002295">
    <property type="entry name" value="N4/N6-MTase_EcoPI_Mod-like"/>
</dbReference>
<dbReference type="InterPro" id="IPR041405">
    <property type="entry name" value="T3RM_EcoP15I_C"/>
</dbReference>
<reference evidence="6 7" key="1">
    <citation type="journal article" date="2009" name="J. Bacteriol.">
        <title>Complete genome sequence of the probiotic Lactobacillus rhamnosus ATCC 53103.</title>
        <authorList>
            <person name="Morita H."/>
            <person name="Toh H."/>
            <person name="Oshima K."/>
            <person name="Murakami M."/>
            <person name="Taylor T.D."/>
            <person name="Igimi S."/>
            <person name="Hattori M."/>
        </authorList>
    </citation>
    <scope>NUCLEOTIDE SEQUENCE [LARGE SCALE GENOMIC DNA]</scope>
    <source>
        <strain evidence="7">ATCC 53103 / LMG 18243 / GG [Tokyo]</strain>
    </source>
</reference>
<comment type="similarity">
    <text evidence="1">Belongs to the N(4)/N(6)-methyltransferase family.</text>
</comment>
<dbReference type="RefSeq" id="WP_014569423.1">
    <property type="nucleotide sequence ID" value="NC_017482.1"/>
</dbReference>
<keyword evidence="5" id="KW-0680">Restriction system</keyword>
<dbReference type="PIRSF" id="PIRSF015855">
    <property type="entry name" value="TypeIII_Mtase_mKpnI"/>
    <property type="match status" value="1"/>
</dbReference>
<dbReference type="PROSITE" id="PS00092">
    <property type="entry name" value="N6_MTASE"/>
    <property type="match status" value="1"/>
</dbReference>
<dbReference type="KEGG" id="lrg:LRHM_0981"/>
<dbReference type="REBASE" id="452959">
    <property type="entry name" value="M.LrhJL1ORF5120P"/>
</dbReference>
<keyword evidence="4" id="KW-0949">S-adenosyl-L-methionine</keyword>
<dbReference type="EMBL" id="AP011548">
    <property type="protein sequence ID" value="BAI41508.1"/>
    <property type="molecule type" value="Genomic_DNA"/>
</dbReference>
<dbReference type="Proteomes" id="UP000002067">
    <property type="component" value="Chromosome"/>
</dbReference>
<proteinExistence type="inferred from homology"/>
<name>A0A7S7JGD5_LACRG</name>
<dbReference type="GO" id="GO:0008170">
    <property type="term" value="F:N-methyltransferase activity"/>
    <property type="evidence" value="ECO:0007669"/>
    <property type="project" value="InterPro"/>
</dbReference>
<dbReference type="GO" id="GO:0009307">
    <property type="term" value="P:DNA restriction-modification system"/>
    <property type="evidence" value="ECO:0007669"/>
    <property type="project" value="UniProtKB-KW"/>
</dbReference>
<dbReference type="AlphaFoldDB" id="A0A7S7JGD5"/>
<dbReference type="PRINTS" id="PR00506">
    <property type="entry name" value="D21N6MTFRASE"/>
</dbReference>
<dbReference type="GO" id="GO:0032259">
    <property type="term" value="P:methylation"/>
    <property type="evidence" value="ECO:0007669"/>
    <property type="project" value="UniProtKB-KW"/>
</dbReference>
<dbReference type="Gene3D" id="3.40.50.150">
    <property type="entry name" value="Vaccinia Virus protein VP39"/>
    <property type="match status" value="1"/>
</dbReference>
<accession>A0A7S7JGD5</accession>
<dbReference type="GO" id="GO:0003677">
    <property type="term" value="F:DNA binding"/>
    <property type="evidence" value="ECO:0007669"/>
    <property type="project" value="InterPro"/>
</dbReference>
<dbReference type="InterPro" id="IPR002941">
    <property type="entry name" value="DNA_methylase_N4/N6"/>
</dbReference>
<dbReference type="InterPro" id="IPR002052">
    <property type="entry name" value="DNA_methylase_N6_adenine_CS"/>
</dbReference>
<evidence type="ECO:0000256" key="5">
    <source>
        <dbReference type="ARBA" id="ARBA00022747"/>
    </source>
</evidence>
<organism evidence="6 7">
    <name type="scientific">Lacticaseibacillus rhamnosus (strain ATCC 53103 / LMG 18243 / GG)</name>
    <name type="common">Lactobacillus rhamnosus</name>
    <dbReference type="NCBI Taxonomy" id="568703"/>
    <lineage>
        <taxon>Bacteria</taxon>
        <taxon>Bacillati</taxon>
        <taxon>Bacillota</taxon>
        <taxon>Bacilli</taxon>
        <taxon>Lactobacillales</taxon>
        <taxon>Lactobacillaceae</taxon>
        <taxon>Lacticaseibacillus</taxon>
    </lineage>
</organism>
<protein>
    <submittedName>
        <fullName evidence="6">DNA methylase</fullName>
    </submittedName>
</protein>
<evidence type="ECO:0000256" key="2">
    <source>
        <dbReference type="ARBA" id="ARBA00022603"/>
    </source>
</evidence>
<dbReference type="InterPro" id="IPR029063">
    <property type="entry name" value="SAM-dependent_MTases_sf"/>
</dbReference>
<evidence type="ECO:0000313" key="7">
    <source>
        <dbReference type="Proteomes" id="UP000002067"/>
    </source>
</evidence>
<keyword evidence="2 6" id="KW-0489">Methyltransferase</keyword>